<sequence>MPLILAYRHSEIKITGIEIQEELSFCARQNSINHKLDKTISIINKDIKNILISDINGKADIIISNPPYKKKNSGRLNPNTQKAIARHEITLDIDLLFKCSSRLIHKQGRVYIIFPAERISDLILAMESYKFSPVYLRFVHIKKNTGARRVILCAAKNSNKTCTVSPPLYIYNSENKLTNEYISMFKP</sequence>
<dbReference type="InterPro" id="IPR029063">
    <property type="entry name" value="SAM-dependent_MTases_sf"/>
</dbReference>
<dbReference type="Gene3D" id="3.40.50.150">
    <property type="entry name" value="Vaccinia Virus protein VP39"/>
    <property type="match status" value="1"/>
</dbReference>
<organism evidence="2 3">
    <name type="scientific">Desulfobacula phenolica</name>
    <dbReference type="NCBI Taxonomy" id="90732"/>
    <lineage>
        <taxon>Bacteria</taxon>
        <taxon>Pseudomonadati</taxon>
        <taxon>Thermodesulfobacteriota</taxon>
        <taxon>Desulfobacteria</taxon>
        <taxon>Desulfobacterales</taxon>
        <taxon>Desulfobacteraceae</taxon>
        <taxon>Desulfobacula</taxon>
    </lineage>
</organism>
<name>A0A1H2DP16_9BACT</name>
<keyword evidence="2" id="KW-0808">Transferase</keyword>
<dbReference type="GO" id="GO:0032259">
    <property type="term" value="P:methylation"/>
    <property type="evidence" value="ECO:0007669"/>
    <property type="project" value="UniProtKB-KW"/>
</dbReference>
<dbReference type="Pfam" id="PF01170">
    <property type="entry name" value="UPF0020"/>
    <property type="match status" value="1"/>
</dbReference>
<dbReference type="PANTHER" id="PTHR47739:SF1">
    <property type="entry name" value="TRNA1(VAL) (ADENINE(37)-N6)-METHYLTRANSFERASE"/>
    <property type="match status" value="1"/>
</dbReference>
<keyword evidence="3" id="KW-1185">Reference proteome</keyword>
<reference evidence="3" key="1">
    <citation type="submission" date="2016-10" db="EMBL/GenBank/DDBJ databases">
        <authorList>
            <person name="Varghese N."/>
            <person name="Submissions S."/>
        </authorList>
    </citation>
    <scope>NUCLEOTIDE SEQUENCE [LARGE SCALE GENOMIC DNA]</scope>
    <source>
        <strain evidence="3">DSM 3384</strain>
    </source>
</reference>
<keyword evidence="2" id="KW-0489">Methyltransferase</keyword>
<dbReference type="PANTHER" id="PTHR47739">
    <property type="entry name" value="TRNA1(VAL) (ADENINE(37)-N6)-METHYLTRANSFERASE"/>
    <property type="match status" value="1"/>
</dbReference>
<evidence type="ECO:0000313" key="2">
    <source>
        <dbReference type="EMBL" id="SDT84481.1"/>
    </source>
</evidence>
<protein>
    <submittedName>
        <fullName evidence="2">Putative RNA methylase family UPF0020</fullName>
    </submittedName>
</protein>
<dbReference type="GO" id="GO:0008168">
    <property type="term" value="F:methyltransferase activity"/>
    <property type="evidence" value="ECO:0007669"/>
    <property type="project" value="UniProtKB-KW"/>
</dbReference>
<dbReference type="AlphaFoldDB" id="A0A1H2DP16"/>
<dbReference type="SUPFAM" id="SSF53335">
    <property type="entry name" value="S-adenosyl-L-methionine-dependent methyltransferases"/>
    <property type="match status" value="1"/>
</dbReference>
<evidence type="ECO:0000259" key="1">
    <source>
        <dbReference type="Pfam" id="PF01170"/>
    </source>
</evidence>
<dbReference type="InterPro" id="IPR000241">
    <property type="entry name" value="RlmKL-like_Mtase"/>
</dbReference>
<dbReference type="InterPro" id="IPR050210">
    <property type="entry name" value="tRNA_Adenine-N(6)_MTase"/>
</dbReference>
<dbReference type="GO" id="GO:0003676">
    <property type="term" value="F:nucleic acid binding"/>
    <property type="evidence" value="ECO:0007669"/>
    <property type="project" value="InterPro"/>
</dbReference>
<dbReference type="PROSITE" id="PS00092">
    <property type="entry name" value="N6_MTASE"/>
    <property type="match status" value="1"/>
</dbReference>
<gene>
    <name evidence="2" type="ORF">SAMN04487931_101273</name>
</gene>
<proteinExistence type="predicted"/>
<feature type="domain" description="Ribosomal RNA large subunit methyltransferase K/L-like methyltransferase" evidence="1">
    <location>
        <begin position="10"/>
        <end position="71"/>
    </location>
</feature>
<dbReference type="InterPro" id="IPR002052">
    <property type="entry name" value="DNA_methylase_N6_adenine_CS"/>
</dbReference>
<evidence type="ECO:0000313" key="3">
    <source>
        <dbReference type="Proteomes" id="UP000199608"/>
    </source>
</evidence>
<dbReference type="EMBL" id="FNLL01000001">
    <property type="protein sequence ID" value="SDT84481.1"/>
    <property type="molecule type" value="Genomic_DNA"/>
</dbReference>
<accession>A0A1H2DP16</accession>
<dbReference type="CDD" id="cd02440">
    <property type="entry name" value="AdoMet_MTases"/>
    <property type="match status" value="1"/>
</dbReference>
<dbReference type="Proteomes" id="UP000199608">
    <property type="component" value="Unassembled WGS sequence"/>
</dbReference>